<evidence type="ECO:0008006" key="3">
    <source>
        <dbReference type="Google" id="ProtNLM"/>
    </source>
</evidence>
<dbReference type="EMBL" id="BOCI01000128">
    <property type="protein sequence ID" value="GHW00783.1"/>
    <property type="molecule type" value="Genomic_DNA"/>
</dbReference>
<comment type="caution">
    <text evidence="1">The sequence shown here is derived from an EMBL/GenBank/DDBJ whole genome shotgun (WGS) entry which is preliminary data.</text>
</comment>
<organism evidence="1 2">
    <name type="scientific">Lactobacillus nasalidis</name>
    <dbReference type="NCBI Taxonomy" id="2797258"/>
    <lineage>
        <taxon>Bacteria</taxon>
        <taxon>Bacillati</taxon>
        <taxon>Bacillota</taxon>
        <taxon>Bacilli</taxon>
        <taxon>Lactobacillales</taxon>
        <taxon>Lactobacillaceae</taxon>
        <taxon>Lactobacillus</taxon>
    </lineage>
</organism>
<reference evidence="2" key="1">
    <citation type="submission" date="2021-01" db="EMBL/GenBank/DDBJ databases">
        <title>Draft genome sequence of Nasalis larvatus strain YZ03.</title>
        <authorList>
            <person name="Suzuki-Hashido N."/>
            <person name="Tsuchida S."/>
            <person name="Hayakawa T."/>
        </authorList>
    </citation>
    <scope>NUCLEOTIDE SEQUENCE [LARGE SCALE GENOMIC DNA]</scope>
    <source>
        <strain evidence="2">YZ03</strain>
    </source>
</reference>
<name>A0ABQ3W334_9LACO</name>
<proteinExistence type="predicted"/>
<dbReference type="Proteomes" id="UP000616547">
    <property type="component" value="Unassembled WGS sequence"/>
</dbReference>
<dbReference type="RefSeq" id="WP_280515174.1">
    <property type="nucleotide sequence ID" value="NZ_BOCG01000614.1"/>
</dbReference>
<evidence type="ECO:0000313" key="1">
    <source>
        <dbReference type="EMBL" id="GHW00783.1"/>
    </source>
</evidence>
<evidence type="ECO:0000313" key="2">
    <source>
        <dbReference type="Proteomes" id="UP000616547"/>
    </source>
</evidence>
<gene>
    <name evidence="1" type="ORF">lacNasYZ03_04700</name>
</gene>
<accession>A0ABQ3W334</accession>
<sequence length="41" mass="4782">MAVYTEVEAMCDSILNNEEKDQFIKLTNKLTDGLKDYQNKQ</sequence>
<keyword evidence="2" id="KW-1185">Reference proteome</keyword>
<protein>
    <recommendedName>
        <fullName evidence="3">MarR family transcriptional regulator</fullName>
    </recommendedName>
</protein>